<proteinExistence type="predicted"/>
<evidence type="ECO:0000313" key="3">
    <source>
        <dbReference type="WBParaSite" id="SBAD_0001155301-mRNA-1"/>
    </source>
</evidence>
<gene>
    <name evidence="1" type="ORF">SBAD_LOCUS11173</name>
</gene>
<dbReference type="WBParaSite" id="SBAD_0001155301-mRNA-1">
    <property type="protein sequence ID" value="SBAD_0001155301-mRNA-1"/>
    <property type="gene ID" value="SBAD_0001155301"/>
</dbReference>
<dbReference type="PANTHER" id="PTHR21344">
    <property type="entry name" value="RAL GTPASE-ACTIVATING PROTEIN SUBUNIT BETA"/>
    <property type="match status" value="1"/>
</dbReference>
<name>A0A183J5M5_9BILA</name>
<reference evidence="3" key="1">
    <citation type="submission" date="2016-06" db="UniProtKB">
        <authorList>
            <consortium name="WormBaseParasite"/>
        </authorList>
    </citation>
    <scope>IDENTIFICATION</scope>
</reference>
<evidence type="ECO:0000313" key="2">
    <source>
        <dbReference type="Proteomes" id="UP000270296"/>
    </source>
</evidence>
<dbReference type="EMBL" id="UZAM01015189">
    <property type="protein sequence ID" value="VDP37718.1"/>
    <property type="molecule type" value="Genomic_DNA"/>
</dbReference>
<dbReference type="GO" id="GO:0005096">
    <property type="term" value="F:GTPase activator activity"/>
    <property type="evidence" value="ECO:0007669"/>
    <property type="project" value="InterPro"/>
</dbReference>
<organism evidence="3">
    <name type="scientific">Soboliphyme baturini</name>
    <dbReference type="NCBI Taxonomy" id="241478"/>
    <lineage>
        <taxon>Eukaryota</taxon>
        <taxon>Metazoa</taxon>
        <taxon>Ecdysozoa</taxon>
        <taxon>Nematoda</taxon>
        <taxon>Enoplea</taxon>
        <taxon>Dorylaimia</taxon>
        <taxon>Dioctophymatida</taxon>
        <taxon>Dioctophymatoidea</taxon>
        <taxon>Soboliphymatidae</taxon>
        <taxon>Soboliphyme</taxon>
    </lineage>
</organism>
<dbReference type="OrthoDB" id="10009983at2759"/>
<dbReference type="AlphaFoldDB" id="A0A183J5M5"/>
<dbReference type="PANTHER" id="PTHR21344:SF1">
    <property type="entry name" value="RAL GTPASE-ACTIVATING PROTEIN SUBUNIT BETA"/>
    <property type="match status" value="1"/>
</dbReference>
<protein>
    <submittedName>
        <fullName evidence="3">S phase cyclin A-associated protein in the endoplasmic reticulum</fullName>
    </submittedName>
</protein>
<sequence length="408" mass="45398">MHMSDQLSQVLLTLMKVETDSQNLQILLALLSCYCFSSLMHMSQSSEDPKTHNILEMINAVCELLNSRWLVDFAVSLAILDFFNLMVNLPYDICSSLIPLESVLVAVCHFIENQLARPPPAHSRDLHSTVVAAYGLLGMLLVRFPEVSKKKSTLTIVWEIIELGATGSKLQSSHLPRKPASQRVYSAADQLLRTMFCCVVRKIRPNYPIEDELYVVSLLKANGDGSKSTTSSTVQTLDFLYISFADSVIMAVAETEKLTNNSGQNVVIIRAPHFSPLHFVFDIEQAMPKTAPKLVQHPEGECCETQVMKTPSVFPPEVDKVPKCTADLSISEMVADQTVLHFAKELDAYMAKQKKPAAASQLTTSFPEVHNRCFGSRIHLARILLYDLGLIDPCDAEVNFCDYALQLS</sequence>
<dbReference type="InterPro" id="IPR039930">
    <property type="entry name" value="RALGAPB"/>
</dbReference>
<keyword evidence="2" id="KW-1185">Reference proteome</keyword>
<accession>A0A183J5M5</accession>
<reference evidence="1 2" key="2">
    <citation type="submission" date="2018-11" db="EMBL/GenBank/DDBJ databases">
        <authorList>
            <consortium name="Pathogen Informatics"/>
        </authorList>
    </citation>
    <scope>NUCLEOTIDE SEQUENCE [LARGE SCALE GENOMIC DNA]</scope>
</reference>
<dbReference type="Proteomes" id="UP000270296">
    <property type="component" value="Unassembled WGS sequence"/>
</dbReference>
<evidence type="ECO:0000313" key="1">
    <source>
        <dbReference type="EMBL" id="VDP37718.1"/>
    </source>
</evidence>